<accession>A0A177TPV1</accession>
<feature type="region of interest" description="Disordered" evidence="1">
    <location>
        <begin position="1"/>
        <end position="22"/>
    </location>
</feature>
<dbReference type="PANTHER" id="PTHR28219">
    <property type="entry name" value="UPF0642 PROTEIN YBL028C"/>
    <property type="match status" value="1"/>
</dbReference>
<dbReference type="EMBL" id="LWDF02000268">
    <property type="protein sequence ID" value="KAE8250989.1"/>
    <property type="molecule type" value="Genomic_DNA"/>
</dbReference>
<feature type="compositionally biased region" description="Basic and acidic residues" evidence="1">
    <location>
        <begin position="100"/>
        <end position="110"/>
    </location>
</feature>
<evidence type="ECO:0000313" key="2">
    <source>
        <dbReference type="EMBL" id="KAE8250989.1"/>
    </source>
</evidence>
<comment type="caution">
    <text evidence="2">The sequence shown here is derived from an EMBL/GenBank/DDBJ whole genome shotgun (WGS) entry which is preliminary data.</text>
</comment>
<dbReference type="Pfam" id="PF10338">
    <property type="entry name" value="YBL028C_N"/>
    <property type="match status" value="1"/>
</dbReference>
<feature type="compositionally biased region" description="Basic residues" evidence="1">
    <location>
        <begin position="1"/>
        <end position="18"/>
    </location>
</feature>
<gene>
    <name evidence="2" type="ORF">A4X13_0g4212</name>
</gene>
<sequence length="127" mass="13703">MAKGLRSKSKVAARRVKRTNPASIYKITAEQRIQKASDRLVALSKAPKISATSIQPLNDDDDADSDTNGDAAALMEQDGDDAAASSSTAAKVSTSGTRGSRRETWREARGWKARVGSKNNGKTKRRR</sequence>
<feature type="compositionally biased region" description="Acidic residues" evidence="1">
    <location>
        <begin position="58"/>
        <end position="67"/>
    </location>
</feature>
<evidence type="ECO:0000313" key="3">
    <source>
        <dbReference type="Proteomes" id="UP000077521"/>
    </source>
</evidence>
<name>A0A177TPV1_9BASI</name>
<reference evidence="2" key="1">
    <citation type="submission" date="2016-04" db="EMBL/GenBank/DDBJ databases">
        <authorList>
            <person name="Nguyen H.D."/>
            <person name="Samba Siva P."/>
            <person name="Cullis J."/>
            <person name="Levesque C.A."/>
            <person name="Hambleton S."/>
        </authorList>
    </citation>
    <scope>NUCLEOTIDE SEQUENCE</scope>
    <source>
        <strain evidence="2">DAOMC 236416</strain>
    </source>
</reference>
<dbReference type="OrthoDB" id="4087970at2759"/>
<feature type="compositionally biased region" description="Low complexity" evidence="1">
    <location>
        <begin position="82"/>
        <end position="95"/>
    </location>
</feature>
<evidence type="ECO:0000256" key="1">
    <source>
        <dbReference type="SAM" id="MobiDB-lite"/>
    </source>
</evidence>
<dbReference type="AlphaFoldDB" id="A0A177TPV1"/>
<protein>
    <submittedName>
        <fullName evidence="2">Uncharacterized protein</fullName>
    </submittedName>
</protein>
<keyword evidence="3" id="KW-1185">Reference proteome</keyword>
<proteinExistence type="predicted"/>
<dbReference type="GO" id="GO:0030687">
    <property type="term" value="C:preribosome, large subunit precursor"/>
    <property type="evidence" value="ECO:0007669"/>
    <property type="project" value="TreeGrafter"/>
</dbReference>
<dbReference type="Proteomes" id="UP000077521">
    <property type="component" value="Unassembled WGS sequence"/>
</dbReference>
<dbReference type="InterPro" id="IPR019434">
    <property type="entry name" value="DUF2423"/>
</dbReference>
<organism evidence="2 3">
    <name type="scientific">Tilletia indica</name>
    <dbReference type="NCBI Taxonomy" id="43049"/>
    <lineage>
        <taxon>Eukaryota</taxon>
        <taxon>Fungi</taxon>
        <taxon>Dikarya</taxon>
        <taxon>Basidiomycota</taxon>
        <taxon>Ustilaginomycotina</taxon>
        <taxon>Exobasidiomycetes</taxon>
        <taxon>Tilletiales</taxon>
        <taxon>Tilletiaceae</taxon>
        <taxon>Tilletia</taxon>
    </lineage>
</organism>
<feature type="region of interest" description="Disordered" evidence="1">
    <location>
        <begin position="46"/>
        <end position="127"/>
    </location>
</feature>
<dbReference type="PANTHER" id="PTHR28219:SF1">
    <property type="entry name" value="UPF0642 PROTEIN YBL028C"/>
    <property type="match status" value="1"/>
</dbReference>
<reference evidence="2" key="2">
    <citation type="journal article" date="2019" name="IMA Fungus">
        <title>Genome sequencing and comparison of five Tilletia species to identify candidate genes for the detection of regulated species infecting wheat.</title>
        <authorList>
            <person name="Nguyen H.D.T."/>
            <person name="Sultana T."/>
            <person name="Kesanakurti P."/>
            <person name="Hambleton S."/>
        </authorList>
    </citation>
    <scope>NUCLEOTIDE SEQUENCE</scope>
    <source>
        <strain evidence="2">DAOMC 236416</strain>
    </source>
</reference>